<dbReference type="EMBL" id="JAQIZT010000005">
    <property type="protein sequence ID" value="KAJ6995914.1"/>
    <property type="molecule type" value="Genomic_DNA"/>
</dbReference>
<keyword evidence="2" id="KW-1185">Reference proteome</keyword>
<accession>A0AAD6W2K8</accession>
<sequence>MESQWASFFATQYVPKNENIFPALNDVLLIAGVLAAAPLKCGEMVQVRCLGVSVMRLLSGSGQVSWRPGGEMVVRFMSGVLVSCLVYLRSRGDRVLDWLGSYQGREREM</sequence>
<gene>
    <name evidence="1" type="ORF">NC653_012709</name>
</gene>
<evidence type="ECO:0000313" key="1">
    <source>
        <dbReference type="EMBL" id="KAJ6995914.1"/>
    </source>
</evidence>
<evidence type="ECO:0000313" key="2">
    <source>
        <dbReference type="Proteomes" id="UP001164929"/>
    </source>
</evidence>
<dbReference type="AlphaFoldDB" id="A0AAD6W2K8"/>
<protein>
    <submittedName>
        <fullName evidence="1">Uncharacterized protein</fullName>
    </submittedName>
</protein>
<proteinExistence type="predicted"/>
<reference evidence="1" key="1">
    <citation type="journal article" date="2023" name="Mol. Ecol. Resour.">
        <title>Chromosome-level genome assembly of a triploid poplar Populus alba 'Berolinensis'.</title>
        <authorList>
            <person name="Chen S."/>
            <person name="Yu Y."/>
            <person name="Wang X."/>
            <person name="Wang S."/>
            <person name="Zhang T."/>
            <person name="Zhou Y."/>
            <person name="He R."/>
            <person name="Meng N."/>
            <person name="Wang Y."/>
            <person name="Liu W."/>
            <person name="Liu Z."/>
            <person name="Liu J."/>
            <person name="Guo Q."/>
            <person name="Huang H."/>
            <person name="Sederoff R.R."/>
            <person name="Wang G."/>
            <person name="Qu G."/>
            <person name="Chen S."/>
        </authorList>
    </citation>
    <scope>NUCLEOTIDE SEQUENCE</scope>
    <source>
        <strain evidence="1">SC-2020</strain>
    </source>
</reference>
<organism evidence="1 2">
    <name type="scientific">Populus alba x Populus x berolinensis</name>
    <dbReference type="NCBI Taxonomy" id="444605"/>
    <lineage>
        <taxon>Eukaryota</taxon>
        <taxon>Viridiplantae</taxon>
        <taxon>Streptophyta</taxon>
        <taxon>Embryophyta</taxon>
        <taxon>Tracheophyta</taxon>
        <taxon>Spermatophyta</taxon>
        <taxon>Magnoliopsida</taxon>
        <taxon>eudicotyledons</taxon>
        <taxon>Gunneridae</taxon>
        <taxon>Pentapetalae</taxon>
        <taxon>rosids</taxon>
        <taxon>fabids</taxon>
        <taxon>Malpighiales</taxon>
        <taxon>Salicaceae</taxon>
        <taxon>Saliceae</taxon>
        <taxon>Populus</taxon>
    </lineage>
</organism>
<name>A0AAD6W2K8_9ROSI</name>
<comment type="caution">
    <text evidence="1">The sequence shown here is derived from an EMBL/GenBank/DDBJ whole genome shotgun (WGS) entry which is preliminary data.</text>
</comment>
<dbReference type="Proteomes" id="UP001164929">
    <property type="component" value="Chromosome 5"/>
</dbReference>